<keyword evidence="4" id="KW-0472">Membrane</keyword>
<keyword evidence="9" id="KW-1185">Reference proteome</keyword>
<dbReference type="GO" id="GO:0005068">
    <property type="term" value="F:transmembrane receptor protein tyrosine kinase adaptor activity"/>
    <property type="evidence" value="ECO:0007669"/>
    <property type="project" value="TreeGrafter"/>
</dbReference>
<dbReference type="CDD" id="cd01202">
    <property type="entry name" value="PTB_FRS2"/>
    <property type="match status" value="1"/>
</dbReference>
<dbReference type="AlphaFoldDB" id="A0A0J7L499"/>
<proteinExistence type="predicted"/>
<comment type="subcellular location">
    <subcellularLocation>
        <location evidence="1">Membrane</location>
    </subcellularLocation>
</comment>
<name>A0A0J7L499_LASNI</name>
<dbReference type="Pfam" id="PF02174">
    <property type="entry name" value="IRS"/>
    <property type="match status" value="1"/>
</dbReference>
<dbReference type="InterPro" id="IPR002404">
    <property type="entry name" value="IRS_PTB"/>
</dbReference>
<feature type="compositionally biased region" description="Pro residues" evidence="6">
    <location>
        <begin position="177"/>
        <end position="191"/>
    </location>
</feature>
<dbReference type="PANTHER" id="PTHR21258">
    <property type="entry name" value="DOCKING PROTEIN RELATED"/>
    <property type="match status" value="1"/>
</dbReference>
<feature type="region of interest" description="Disordered" evidence="6">
    <location>
        <begin position="393"/>
        <end position="418"/>
    </location>
</feature>
<dbReference type="GO" id="GO:0008543">
    <property type="term" value="P:fibroblast growth factor receptor signaling pathway"/>
    <property type="evidence" value="ECO:0007669"/>
    <property type="project" value="TreeGrafter"/>
</dbReference>
<dbReference type="InterPro" id="IPR011993">
    <property type="entry name" value="PH-like_dom_sf"/>
</dbReference>
<dbReference type="SMART" id="SM01244">
    <property type="entry name" value="IRS"/>
    <property type="match status" value="1"/>
</dbReference>
<keyword evidence="8" id="KW-0675">Receptor</keyword>
<evidence type="ECO:0000256" key="5">
    <source>
        <dbReference type="ARBA" id="ARBA00023288"/>
    </source>
</evidence>
<dbReference type="Gene3D" id="2.30.29.30">
    <property type="entry name" value="Pleckstrin-homology domain (PH domain)/Phosphotyrosine-binding domain (PTB)"/>
    <property type="match status" value="1"/>
</dbReference>
<dbReference type="PROSITE" id="PS51064">
    <property type="entry name" value="IRS_PTB"/>
    <property type="match status" value="1"/>
</dbReference>
<dbReference type="OrthoDB" id="6279276at2759"/>
<dbReference type="PaxDb" id="67767-A0A0J7L499"/>
<evidence type="ECO:0000313" key="9">
    <source>
        <dbReference type="Proteomes" id="UP000036403"/>
    </source>
</evidence>
<dbReference type="Proteomes" id="UP000036403">
    <property type="component" value="Unassembled WGS sequence"/>
</dbReference>
<keyword evidence="2" id="KW-0597">Phosphoprotein</keyword>
<dbReference type="InterPro" id="IPR038742">
    <property type="entry name" value="FRS2_PTB"/>
</dbReference>
<comment type="caution">
    <text evidence="8">The sequence shown here is derived from an EMBL/GenBank/DDBJ whole genome shotgun (WGS) entry which is preliminary data.</text>
</comment>
<evidence type="ECO:0000256" key="6">
    <source>
        <dbReference type="SAM" id="MobiDB-lite"/>
    </source>
</evidence>
<evidence type="ECO:0000313" key="8">
    <source>
        <dbReference type="EMBL" id="KMQ97727.1"/>
    </source>
</evidence>
<dbReference type="GO" id="GO:0005737">
    <property type="term" value="C:cytoplasm"/>
    <property type="evidence" value="ECO:0007669"/>
    <property type="project" value="TreeGrafter"/>
</dbReference>
<evidence type="ECO:0000259" key="7">
    <source>
        <dbReference type="PROSITE" id="PS51064"/>
    </source>
</evidence>
<evidence type="ECO:0000256" key="1">
    <source>
        <dbReference type="ARBA" id="ARBA00004370"/>
    </source>
</evidence>
<organism evidence="8 9">
    <name type="scientific">Lasius niger</name>
    <name type="common">Black garden ant</name>
    <dbReference type="NCBI Taxonomy" id="67767"/>
    <lineage>
        <taxon>Eukaryota</taxon>
        <taxon>Metazoa</taxon>
        <taxon>Ecdysozoa</taxon>
        <taxon>Arthropoda</taxon>
        <taxon>Hexapoda</taxon>
        <taxon>Insecta</taxon>
        <taxon>Pterygota</taxon>
        <taxon>Neoptera</taxon>
        <taxon>Endopterygota</taxon>
        <taxon>Hymenoptera</taxon>
        <taxon>Apocrita</taxon>
        <taxon>Aculeata</taxon>
        <taxon>Formicoidea</taxon>
        <taxon>Formicidae</taxon>
        <taxon>Formicinae</taxon>
        <taxon>Lasius</taxon>
        <taxon>Lasius</taxon>
    </lineage>
</organism>
<feature type="compositionally biased region" description="Polar residues" evidence="6">
    <location>
        <begin position="398"/>
        <end position="407"/>
    </location>
</feature>
<dbReference type="GO" id="GO:0005104">
    <property type="term" value="F:fibroblast growth factor receptor binding"/>
    <property type="evidence" value="ECO:0007669"/>
    <property type="project" value="TreeGrafter"/>
</dbReference>
<evidence type="ECO:0000256" key="2">
    <source>
        <dbReference type="ARBA" id="ARBA00022553"/>
    </source>
</evidence>
<dbReference type="InterPro" id="IPR050996">
    <property type="entry name" value="Docking_Protein_DOK"/>
</dbReference>
<feature type="region of interest" description="Disordered" evidence="6">
    <location>
        <begin position="135"/>
        <end position="196"/>
    </location>
</feature>
<feature type="domain" description="IRS-type PTB" evidence="7">
    <location>
        <begin position="3"/>
        <end position="105"/>
    </location>
</feature>
<keyword evidence="5" id="KW-0449">Lipoprotein</keyword>
<reference evidence="8 9" key="1">
    <citation type="submission" date="2015-04" db="EMBL/GenBank/DDBJ databases">
        <title>Lasius niger genome sequencing.</title>
        <authorList>
            <person name="Konorov E.A."/>
            <person name="Nikitin M.A."/>
            <person name="Kirill M.V."/>
            <person name="Chang P."/>
        </authorList>
    </citation>
    <scope>NUCLEOTIDE SEQUENCE [LARGE SCALE GENOMIC DNA]</scope>
    <source>
        <tissue evidence="8">Whole</tissue>
    </source>
</reference>
<evidence type="ECO:0000256" key="4">
    <source>
        <dbReference type="ARBA" id="ARBA00023136"/>
    </source>
</evidence>
<dbReference type="PANTHER" id="PTHR21258:SF55">
    <property type="entry name" value="FI23523P1"/>
    <property type="match status" value="1"/>
</dbReference>
<feature type="compositionally biased region" description="Polar residues" evidence="6">
    <location>
        <begin position="136"/>
        <end position="153"/>
    </location>
</feature>
<dbReference type="GO" id="GO:0016020">
    <property type="term" value="C:membrane"/>
    <property type="evidence" value="ECO:0007669"/>
    <property type="project" value="UniProtKB-SubCell"/>
</dbReference>
<evidence type="ECO:0000256" key="3">
    <source>
        <dbReference type="ARBA" id="ARBA00022707"/>
    </source>
</evidence>
<keyword evidence="3" id="KW-0519">Myristate</keyword>
<feature type="compositionally biased region" description="Low complexity" evidence="6">
    <location>
        <begin position="154"/>
        <end position="172"/>
    </location>
</feature>
<dbReference type="SMART" id="SM00310">
    <property type="entry name" value="PTBI"/>
    <property type="match status" value="1"/>
</dbReference>
<protein>
    <submittedName>
        <fullName evidence="8">Fibroblast growth factor receptor substrate 2</fullName>
    </submittedName>
</protein>
<gene>
    <name evidence="8" type="ORF">RF55_1933</name>
</gene>
<dbReference type="SUPFAM" id="SSF50729">
    <property type="entry name" value="PH domain-like"/>
    <property type="match status" value="1"/>
</dbReference>
<sequence length="475" mass="51964">MGCVSSRANVFQVMNVNDQGKPIARGRLEITEINIIFHQNGKQQTMWPLRCLRRYGYDSELFSFESGRRCPTGEGIYAFKCRKARDLFNLVQTKIQVYTSSGDDASRDLSVASHPTPAVPRVAVAVEPNYLDPIPSNRNNSCMESRISHSQQNGIGRLSSVGSSSGPISPQGTVGSPSPPPTMPPPPPISQPHPSSFYVNEEVLSSGLTEHNNNKNLGRAVQRSPLQTATVENAIFNNGLAETELIPVQPSAEATNCDPASPLLIKAPYMNIDICSETACSRISPTHSTSETNQFKEESSLSGSQHAYINVNPGQDHVEKIAVRARPPPLPVLLSDFEEVSKHCYYNLEASEIQNLKKRFSGASITEKSPLAPSTPTECPIREMNYAILDLDKRDSPVGTSDSNVNLLPSPPESPNKPQVGYVTIDFKKTVALSHSVNSNHDNEGSRKTRHNSTIDDLVTTACKHNSSVTHWRLP</sequence>
<accession>A0A0J7L499</accession>
<dbReference type="STRING" id="67767.A0A0J7L499"/>
<dbReference type="EMBL" id="LBMM01000694">
    <property type="protein sequence ID" value="KMQ97727.1"/>
    <property type="molecule type" value="Genomic_DNA"/>
</dbReference>